<feature type="domain" description="Myb-like" evidence="7">
    <location>
        <begin position="33"/>
        <end position="85"/>
    </location>
</feature>
<keyword evidence="5" id="KW-0804">Transcription</keyword>
<name>A0ABU6WLN9_9FABA</name>
<evidence type="ECO:0000256" key="6">
    <source>
        <dbReference type="ARBA" id="ARBA00023242"/>
    </source>
</evidence>
<keyword evidence="4" id="KW-0238">DNA-binding</keyword>
<dbReference type="InterPro" id="IPR017930">
    <property type="entry name" value="Myb_dom"/>
</dbReference>
<sequence length="276" mass="30990">MEMEYTSGSVDHMMMMRSLSDCGSSVTNCSEEDMEIRKGPWTEEEDSALLNHITTYGEGHWNSVARSAGLKRTGKSCRLRWLNYLRPNVRRGNISLEEQLLILDLHSRWGNRWSKIAEQLPGRTDNEIKNYWRTRVVKQAKQLKCDVNSKQFRDALRYVWMPRLVEQIQAQAKSISIASLSNSCSSSSGFQHVQQGSSISDSCVSYYSLIDSSSGGGGGEKGATSSSTTPLLKEKMECTEIQLALEADNGLGGADLWTDENIWFLQQQLADDDDLL</sequence>
<dbReference type="PROSITE" id="PS50090">
    <property type="entry name" value="MYB_LIKE"/>
    <property type="match status" value="2"/>
</dbReference>
<protein>
    <submittedName>
        <fullName evidence="9">Uncharacterized protein</fullName>
    </submittedName>
</protein>
<dbReference type="Pfam" id="PF00249">
    <property type="entry name" value="Myb_DNA-binding"/>
    <property type="match status" value="2"/>
</dbReference>
<dbReference type="PROSITE" id="PS51294">
    <property type="entry name" value="HTH_MYB"/>
    <property type="match status" value="2"/>
</dbReference>
<comment type="subcellular location">
    <subcellularLocation>
        <location evidence="1">Nucleus</location>
    </subcellularLocation>
</comment>
<accession>A0ABU6WLN9</accession>
<keyword evidence="3" id="KW-0805">Transcription regulation</keyword>
<dbReference type="CDD" id="cd00167">
    <property type="entry name" value="SANT"/>
    <property type="match status" value="2"/>
</dbReference>
<dbReference type="EMBL" id="JASCZI010182014">
    <property type="protein sequence ID" value="MED6186750.1"/>
    <property type="molecule type" value="Genomic_DNA"/>
</dbReference>
<dbReference type="InterPro" id="IPR009057">
    <property type="entry name" value="Homeodomain-like_sf"/>
</dbReference>
<evidence type="ECO:0000313" key="9">
    <source>
        <dbReference type="EMBL" id="MED6186750.1"/>
    </source>
</evidence>
<keyword evidence="10" id="KW-1185">Reference proteome</keyword>
<dbReference type="InterPro" id="IPR044676">
    <property type="entry name" value="EOBI/EOBII-like_plant"/>
</dbReference>
<proteinExistence type="predicted"/>
<dbReference type="PANTHER" id="PTHR45675:SF31">
    <property type="entry name" value="MYB TRANSCRIPTION FACTOR"/>
    <property type="match status" value="1"/>
</dbReference>
<evidence type="ECO:0000259" key="7">
    <source>
        <dbReference type="PROSITE" id="PS50090"/>
    </source>
</evidence>
<evidence type="ECO:0000259" key="8">
    <source>
        <dbReference type="PROSITE" id="PS51294"/>
    </source>
</evidence>
<keyword evidence="2" id="KW-0677">Repeat</keyword>
<evidence type="ECO:0000256" key="2">
    <source>
        <dbReference type="ARBA" id="ARBA00022737"/>
    </source>
</evidence>
<evidence type="ECO:0000313" key="10">
    <source>
        <dbReference type="Proteomes" id="UP001341840"/>
    </source>
</evidence>
<dbReference type="SMART" id="SM00717">
    <property type="entry name" value="SANT"/>
    <property type="match status" value="2"/>
</dbReference>
<dbReference type="SUPFAM" id="SSF46689">
    <property type="entry name" value="Homeodomain-like"/>
    <property type="match status" value="1"/>
</dbReference>
<evidence type="ECO:0000256" key="4">
    <source>
        <dbReference type="ARBA" id="ARBA00023125"/>
    </source>
</evidence>
<evidence type="ECO:0000256" key="1">
    <source>
        <dbReference type="ARBA" id="ARBA00004123"/>
    </source>
</evidence>
<reference evidence="9 10" key="1">
    <citation type="journal article" date="2023" name="Plants (Basel)">
        <title>Bridging the Gap: Combining Genomics and Transcriptomics Approaches to Understand Stylosanthes scabra, an Orphan Legume from the Brazilian Caatinga.</title>
        <authorList>
            <person name="Ferreira-Neto J.R.C."/>
            <person name="da Silva M.D."/>
            <person name="Binneck E."/>
            <person name="de Melo N.F."/>
            <person name="da Silva R.H."/>
            <person name="de Melo A.L.T.M."/>
            <person name="Pandolfi V."/>
            <person name="Bustamante F.O."/>
            <person name="Brasileiro-Vidal A.C."/>
            <person name="Benko-Iseppon A.M."/>
        </authorList>
    </citation>
    <scope>NUCLEOTIDE SEQUENCE [LARGE SCALE GENOMIC DNA]</scope>
    <source>
        <tissue evidence="9">Leaves</tissue>
    </source>
</reference>
<gene>
    <name evidence="9" type="ORF">PIB30_069720</name>
</gene>
<organism evidence="9 10">
    <name type="scientific">Stylosanthes scabra</name>
    <dbReference type="NCBI Taxonomy" id="79078"/>
    <lineage>
        <taxon>Eukaryota</taxon>
        <taxon>Viridiplantae</taxon>
        <taxon>Streptophyta</taxon>
        <taxon>Embryophyta</taxon>
        <taxon>Tracheophyta</taxon>
        <taxon>Spermatophyta</taxon>
        <taxon>Magnoliopsida</taxon>
        <taxon>eudicotyledons</taxon>
        <taxon>Gunneridae</taxon>
        <taxon>Pentapetalae</taxon>
        <taxon>rosids</taxon>
        <taxon>fabids</taxon>
        <taxon>Fabales</taxon>
        <taxon>Fabaceae</taxon>
        <taxon>Papilionoideae</taxon>
        <taxon>50 kb inversion clade</taxon>
        <taxon>dalbergioids sensu lato</taxon>
        <taxon>Dalbergieae</taxon>
        <taxon>Pterocarpus clade</taxon>
        <taxon>Stylosanthes</taxon>
    </lineage>
</organism>
<evidence type="ECO:0000256" key="3">
    <source>
        <dbReference type="ARBA" id="ARBA00023015"/>
    </source>
</evidence>
<dbReference type="InterPro" id="IPR001005">
    <property type="entry name" value="SANT/Myb"/>
</dbReference>
<dbReference type="Gene3D" id="1.10.10.60">
    <property type="entry name" value="Homeodomain-like"/>
    <property type="match status" value="2"/>
</dbReference>
<feature type="domain" description="Myb-like" evidence="7">
    <location>
        <begin position="86"/>
        <end position="136"/>
    </location>
</feature>
<keyword evidence="6" id="KW-0539">Nucleus</keyword>
<feature type="domain" description="HTH myb-type" evidence="8">
    <location>
        <begin position="33"/>
        <end position="89"/>
    </location>
</feature>
<dbReference type="PANTHER" id="PTHR45675">
    <property type="entry name" value="MYB TRANSCRIPTION FACTOR-RELATED-RELATED"/>
    <property type="match status" value="1"/>
</dbReference>
<dbReference type="Proteomes" id="UP001341840">
    <property type="component" value="Unassembled WGS sequence"/>
</dbReference>
<evidence type="ECO:0000256" key="5">
    <source>
        <dbReference type="ARBA" id="ARBA00023163"/>
    </source>
</evidence>
<feature type="domain" description="HTH myb-type" evidence="8">
    <location>
        <begin position="90"/>
        <end position="140"/>
    </location>
</feature>
<comment type="caution">
    <text evidence="9">The sequence shown here is derived from an EMBL/GenBank/DDBJ whole genome shotgun (WGS) entry which is preliminary data.</text>
</comment>